<keyword evidence="1" id="KW-0175">Coiled coil</keyword>
<evidence type="ECO:0008006" key="4">
    <source>
        <dbReference type="Google" id="ProtNLM"/>
    </source>
</evidence>
<feature type="coiled-coil region" evidence="1">
    <location>
        <begin position="68"/>
        <end position="95"/>
    </location>
</feature>
<dbReference type="Gene3D" id="1.10.287.1490">
    <property type="match status" value="1"/>
</dbReference>
<sequence>MESNNNSSKIAIIILAVLTAVLGVLYFRSNQLSNEQATTIEEKATELANTRTQLDSISTQLDSKIAEIKALGGQVADLEALKVQLEQDKASLKSSNHAAIASYESKIKEYNLVLTQKDGEIVELKKQNGILTENNQVLTTQNTTLNTENSGLKNQNKSLADTLSDVAAKNKELARKVSIAAALKAQNIRVLAVNAKGKETERARLNGKKIDKLKVMFSLATNPITKLENKTIFVRILDGDGATLSDESIGSGKISLNGKDTPFTTKQVITYTNDNQEVSVTYPRGGVTYKPGKYQVELISEGFVVGKGAFEVK</sequence>
<proteinExistence type="predicted"/>
<reference evidence="2 3" key="1">
    <citation type="submission" date="2024-03" db="EMBL/GenBank/DDBJ databases">
        <title>Aquirufa genome sequencing.</title>
        <authorList>
            <person name="Pitt A."/>
            <person name="Hahn M.W."/>
        </authorList>
    </citation>
    <scope>NUCLEOTIDE SEQUENCE [LARGE SCALE GENOMIC DNA]</scope>
    <source>
        <strain evidence="2 3">OSTEICH-129V</strain>
    </source>
</reference>
<dbReference type="Proteomes" id="UP001598138">
    <property type="component" value="Unassembled WGS sequence"/>
</dbReference>
<evidence type="ECO:0000256" key="1">
    <source>
        <dbReference type="SAM" id="Coils"/>
    </source>
</evidence>
<evidence type="ECO:0000313" key="3">
    <source>
        <dbReference type="Proteomes" id="UP001598138"/>
    </source>
</evidence>
<dbReference type="RefSeq" id="WP_377983531.1">
    <property type="nucleotide sequence ID" value="NZ_JBBKXZ010000003.1"/>
</dbReference>
<organism evidence="2 3">
    <name type="scientific">Aquirufa avitistagni</name>
    <dbReference type="NCBI Taxonomy" id="3104728"/>
    <lineage>
        <taxon>Bacteria</taxon>
        <taxon>Pseudomonadati</taxon>
        <taxon>Bacteroidota</taxon>
        <taxon>Cytophagia</taxon>
        <taxon>Cytophagales</taxon>
        <taxon>Flectobacillaceae</taxon>
        <taxon>Aquirufa</taxon>
    </lineage>
</organism>
<name>A0ABW6DEX2_9BACT</name>
<accession>A0ABW6DEX2</accession>
<dbReference type="EMBL" id="JBBKXZ010000003">
    <property type="protein sequence ID" value="MFD3394650.1"/>
    <property type="molecule type" value="Genomic_DNA"/>
</dbReference>
<protein>
    <recommendedName>
        <fullName evidence="4">Chromosome segregation protein SMC</fullName>
    </recommendedName>
</protein>
<keyword evidence="3" id="KW-1185">Reference proteome</keyword>
<gene>
    <name evidence="2" type="ORF">U0R10_08455</name>
</gene>
<comment type="caution">
    <text evidence="2">The sequence shown here is derived from an EMBL/GenBank/DDBJ whole genome shotgun (WGS) entry which is preliminary data.</text>
</comment>
<evidence type="ECO:0000313" key="2">
    <source>
        <dbReference type="EMBL" id="MFD3394650.1"/>
    </source>
</evidence>